<dbReference type="InterPro" id="IPR032675">
    <property type="entry name" value="LRR_dom_sf"/>
</dbReference>
<evidence type="ECO:0000256" key="3">
    <source>
        <dbReference type="ARBA" id="ARBA00022737"/>
    </source>
</evidence>
<comment type="caution">
    <text evidence="5">The sequence shown here is derived from an EMBL/GenBank/DDBJ whole genome shotgun (WGS) entry which is preliminary data.</text>
</comment>
<proteinExistence type="inferred from homology"/>
<dbReference type="InterPro" id="IPR050694">
    <property type="entry name" value="LRRC14/PRAME"/>
</dbReference>
<evidence type="ECO:0000256" key="2">
    <source>
        <dbReference type="ARBA" id="ARBA00022614"/>
    </source>
</evidence>
<evidence type="ECO:0000313" key="6">
    <source>
        <dbReference type="Proteomes" id="UP001181693"/>
    </source>
</evidence>
<dbReference type="FunFam" id="3.80.10.10:FF:000313">
    <property type="entry name" value="Leucine rich repeat containing 14B"/>
    <property type="match status" value="1"/>
</dbReference>
<organism evidence="5 6">
    <name type="scientific">Pyxicephalus adspersus</name>
    <name type="common">African bullfrog</name>
    <dbReference type="NCBI Taxonomy" id="30357"/>
    <lineage>
        <taxon>Eukaryota</taxon>
        <taxon>Metazoa</taxon>
        <taxon>Chordata</taxon>
        <taxon>Craniata</taxon>
        <taxon>Vertebrata</taxon>
        <taxon>Euteleostomi</taxon>
        <taxon>Amphibia</taxon>
        <taxon>Batrachia</taxon>
        <taxon>Anura</taxon>
        <taxon>Neobatrachia</taxon>
        <taxon>Ranoidea</taxon>
        <taxon>Pyxicephalidae</taxon>
        <taxon>Pyxicephalinae</taxon>
        <taxon>Pyxicephalus</taxon>
    </lineage>
</organism>
<keyword evidence="6" id="KW-1185">Reference proteome</keyword>
<evidence type="ECO:0000256" key="4">
    <source>
        <dbReference type="ARBA" id="ARBA00067566"/>
    </source>
</evidence>
<dbReference type="GO" id="GO:0005737">
    <property type="term" value="C:cytoplasm"/>
    <property type="evidence" value="ECO:0007669"/>
    <property type="project" value="TreeGrafter"/>
</dbReference>
<keyword evidence="3" id="KW-0677">Repeat</keyword>
<dbReference type="PANTHER" id="PTHR14224">
    <property type="entry name" value="SIMILAR TO PREFERENTIALLY EXPRESSED ANTIGEN IN MELANOMA-LIKE 3"/>
    <property type="match status" value="1"/>
</dbReference>
<accession>A0AAV2ZVY5</accession>
<dbReference type="PANTHER" id="PTHR14224:SF27">
    <property type="entry name" value="LEUCINE-RICH REPEAT-CONTAINING PROTEIN 14B"/>
    <property type="match status" value="1"/>
</dbReference>
<gene>
    <name evidence="5" type="ORF">GDO54_005253</name>
</gene>
<dbReference type="Proteomes" id="UP001181693">
    <property type="component" value="Unassembled WGS sequence"/>
</dbReference>
<reference evidence="5" key="1">
    <citation type="thesis" date="2020" institute="ProQuest LLC" country="789 East Eisenhower Parkway, Ann Arbor, MI, USA">
        <title>Comparative Genomics and Chromosome Evolution.</title>
        <authorList>
            <person name="Mudd A.B."/>
        </authorList>
    </citation>
    <scope>NUCLEOTIDE SEQUENCE</scope>
    <source>
        <strain evidence="5">1538</strain>
        <tissue evidence="5">Blood</tissue>
    </source>
</reference>
<dbReference type="EMBL" id="DYDO01000013">
    <property type="protein sequence ID" value="DBA14258.1"/>
    <property type="molecule type" value="Genomic_DNA"/>
</dbReference>
<protein>
    <recommendedName>
        <fullName evidence="4">Leucine-rich repeat-containing protein 14B</fullName>
    </recommendedName>
</protein>
<keyword evidence="2" id="KW-0433">Leucine-rich repeat</keyword>
<sequence>MAAKTRQENSYKMKTLRFVAAEAFISKQEYAKLSIRNIAHNLYPLLLKACFLNEKEEIITILVENWPLSDFNFSKLLGKTVDCPEDISHWSCQRCLTACLRGLKNYVLNCSPTYSKRLKVVDLTGIRDVQFQSCKCKKTLGRWGRTQLISEICFELLIEMQKSDFNPSIFDVDVDVKCNLFVTEKIYELVVQALLMRCHCPLKIRCVDFRADSLVLRKLFYILRLAEPSSIHKLEIVHNVRLEIYHLEVLFNNITFTQLSSLTLPASTFNVTNYTAEDEAILCTIGEKLSNMVHLTELCLSFSTLTGRLRKLLSPLKTPLKVLELANCSLNQLDMAYLANSLHAEYLEQLDLSGHNIAEVFPSTFFKLLSKASKTLQVLILEECDIGDMNVHVLEMGIVHCLKLKELKFLGNPSTAITLRRLFRVLANLPRLRYIEFPVPKDCYPPDVSYPLDEASLVKYDHQKYETIKQTLCRILRQVAREDILVATPLFGSYDSAIEETGMELGTCLLTSFKDALQSFTASLQKL</sequence>
<dbReference type="SUPFAM" id="SSF52047">
    <property type="entry name" value="RNI-like"/>
    <property type="match status" value="1"/>
</dbReference>
<dbReference type="AlphaFoldDB" id="A0AAV2ZVY5"/>
<comment type="similarity">
    <text evidence="1">Belongs to the PRAME family. LRRC14 subfamily.</text>
</comment>
<name>A0AAV2ZVY5_PYXAD</name>
<evidence type="ECO:0000313" key="5">
    <source>
        <dbReference type="EMBL" id="DBA14258.1"/>
    </source>
</evidence>
<dbReference type="Gene3D" id="3.80.10.10">
    <property type="entry name" value="Ribonuclease Inhibitor"/>
    <property type="match status" value="1"/>
</dbReference>
<evidence type="ECO:0000256" key="1">
    <source>
        <dbReference type="ARBA" id="ARBA00009552"/>
    </source>
</evidence>